<dbReference type="Pfam" id="PF02667">
    <property type="entry name" value="SCFA_trans"/>
    <property type="match status" value="1"/>
</dbReference>
<feature type="transmembrane region" description="Helical" evidence="1">
    <location>
        <begin position="426"/>
        <end position="447"/>
    </location>
</feature>
<feature type="transmembrane region" description="Helical" evidence="1">
    <location>
        <begin position="253"/>
        <end position="271"/>
    </location>
</feature>
<feature type="transmembrane region" description="Helical" evidence="1">
    <location>
        <begin position="58"/>
        <end position="80"/>
    </location>
</feature>
<feature type="transmembrane region" description="Helical" evidence="1">
    <location>
        <begin position="314"/>
        <end position="340"/>
    </location>
</feature>
<evidence type="ECO:0000313" key="3">
    <source>
        <dbReference type="Proteomes" id="UP000425916"/>
    </source>
</evidence>
<dbReference type="OrthoDB" id="255482at2"/>
<dbReference type="InterPro" id="IPR006160">
    <property type="entry name" value="SCFA_transpt_AtoE"/>
</dbReference>
<dbReference type="AlphaFoldDB" id="A0A6I5ZNS9"/>
<evidence type="ECO:0000313" key="2">
    <source>
        <dbReference type="EMBL" id="QGP91624.1"/>
    </source>
</evidence>
<evidence type="ECO:0000256" key="1">
    <source>
        <dbReference type="SAM" id="Phobius"/>
    </source>
</evidence>
<name>A0A6I5ZNS9_9FIRM</name>
<dbReference type="Proteomes" id="UP000425916">
    <property type="component" value="Chromosome"/>
</dbReference>
<accession>A0A6I5ZNS9</accession>
<feature type="transmembrane region" description="Helical" evidence="1">
    <location>
        <begin position="277"/>
        <end position="293"/>
    </location>
</feature>
<organism evidence="2 3">
    <name type="scientific">Neomoorella glycerini</name>
    <dbReference type="NCBI Taxonomy" id="55779"/>
    <lineage>
        <taxon>Bacteria</taxon>
        <taxon>Bacillati</taxon>
        <taxon>Bacillota</taxon>
        <taxon>Clostridia</taxon>
        <taxon>Neomoorellales</taxon>
        <taxon>Neomoorellaceae</taxon>
        <taxon>Neomoorella</taxon>
    </lineage>
</organism>
<dbReference type="EMBL" id="CP046244">
    <property type="protein sequence ID" value="QGP91624.1"/>
    <property type="molecule type" value="Genomic_DNA"/>
</dbReference>
<feature type="transmembrane region" description="Helical" evidence="1">
    <location>
        <begin position="100"/>
        <end position="127"/>
    </location>
</feature>
<keyword evidence="3" id="KW-1185">Reference proteome</keyword>
<proteinExistence type="predicted"/>
<dbReference type="GO" id="GO:0005886">
    <property type="term" value="C:plasma membrane"/>
    <property type="evidence" value="ECO:0007669"/>
    <property type="project" value="TreeGrafter"/>
</dbReference>
<protein>
    <submittedName>
        <fullName evidence="2">Short-chain fatty acid transporter</fullName>
    </submittedName>
</protein>
<dbReference type="PANTHER" id="PTHR41983">
    <property type="entry name" value="SHORT-CHAIN FATTY ACID TRANSPORTER-RELATED"/>
    <property type="match status" value="1"/>
</dbReference>
<keyword evidence="1" id="KW-0472">Membrane</keyword>
<gene>
    <name evidence="2" type="primary">atoE</name>
    <name evidence="2" type="ORF">MGLY_09650</name>
</gene>
<feature type="transmembrane region" description="Helical" evidence="1">
    <location>
        <begin position="23"/>
        <end position="46"/>
    </location>
</feature>
<keyword evidence="1" id="KW-1133">Transmembrane helix</keyword>
<sequence length="448" mass="49605">MRKILRWISSKLNFGMEKVFPDSFVFCVGLVFIVYLAGIFIAHKSWFDMILYFGKGFWGFLAFSMQMVVLMVVGGMVAISPLGHRFMKALARIPKNSLSAVVFVTIITSFLTWLQWGLGLIAGGLLCREIAKNLEKLDFKLMVAGAYAGWSIGLFGLSNTESLLVNTPGHFLEKTIGLIPFSQTALSPMVLTGVALGTLGVALLFYLVHPDRQETPVIDIRVKKLLDTEGNIGNELAAKAEMSFAQKLENSPLINWCAGLLGLIYIVNWFYTKGFDVNLDIFNFTLLFLALFLHKTPARFMRAAEEATKDVFGIIVQFPFYAGIQGMMASSGLVMIIAQWFVSISTPFTYQFWNYLSGAVVNFFIPSSGGIWMVQGPIMIEAGRMLGVADARVINSFAAGEVFSNMIQPFWAIPLLSIAGLNIRDIVGYCIMGFILVTLIFFGAMVVF</sequence>
<dbReference type="PANTHER" id="PTHR41983:SF2">
    <property type="entry name" value="SHORT-CHAIN FATTY ACID TRANSPORTER-RELATED"/>
    <property type="match status" value="1"/>
</dbReference>
<reference evidence="2 3" key="1">
    <citation type="submission" date="2019-11" db="EMBL/GenBank/DDBJ databases">
        <title>Genome sequence of Moorella glycerini DSM11254.</title>
        <authorList>
            <person name="Poehlein A."/>
            <person name="Boeer T."/>
            <person name="Daniel R."/>
        </authorList>
    </citation>
    <scope>NUCLEOTIDE SEQUENCE [LARGE SCALE GENOMIC DNA]</scope>
    <source>
        <strain evidence="2 3">DSM 11254</strain>
    </source>
</reference>
<dbReference type="RefSeq" id="WP_156272226.1">
    <property type="nucleotide sequence ID" value="NZ_CP046244.1"/>
</dbReference>
<feature type="transmembrane region" description="Helical" evidence="1">
    <location>
        <begin position="352"/>
        <end position="374"/>
    </location>
</feature>
<keyword evidence="1" id="KW-0812">Transmembrane</keyword>
<feature type="transmembrane region" description="Helical" evidence="1">
    <location>
        <begin position="189"/>
        <end position="208"/>
    </location>
</feature>